<dbReference type="EMBL" id="FNVT01000011">
    <property type="protein sequence ID" value="SEG97878.1"/>
    <property type="molecule type" value="Genomic_DNA"/>
</dbReference>
<feature type="region of interest" description="Disordered" evidence="1">
    <location>
        <begin position="26"/>
        <end position="58"/>
    </location>
</feature>
<keyword evidence="2" id="KW-0732">Signal</keyword>
<organism evidence="3 4">
    <name type="scientific">Nonomuraea solani</name>
    <dbReference type="NCBI Taxonomy" id="1144553"/>
    <lineage>
        <taxon>Bacteria</taxon>
        <taxon>Bacillati</taxon>
        <taxon>Actinomycetota</taxon>
        <taxon>Actinomycetes</taxon>
        <taxon>Streptosporangiales</taxon>
        <taxon>Streptosporangiaceae</taxon>
        <taxon>Nonomuraea</taxon>
    </lineage>
</organism>
<accession>A0A1H6EJ23</accession>
<dbReference type="InterPro" id="IPR029058">
    <property type="entry name" value="AB_hydrolase_fold"/>
</dbReference>
<proteinExistence type="predicted"/>
<feature type="signal peptide" evidence="2">
    <location>
        <begin position="1"/>
        <end position="25"/>
    </location>
</feature>
<dbReference type="SUPFAM" id="SSF53474">
    <property type="entry name" value="alpha/beta-Hydrolases"/>
    <property type="match status" value="1"/>
</dbReference>
<evidence type="ECO:0000256" key="1">
    <source>
        <dbReference type="SAM" id="MobiDB-lite"/>
    </source>
</evidence>
<dbReference type="Gene3D" id="3.40.50.1820">
    <property type="entry name" value="alpha/beta hydrolase"/>
    <property type="match status" value="1"/>
</dbReference>
<dbReference type="Proteomes" id="UP000236732">
    <property type="component" value="Unassembled WGS sequence"/>
</dbReference>
<dbReference type="OrthoDB" id="7197847at2"/>
<dbReference type="RefSeq" id="WP_103960050.1">
    <property type="nucleotide sequence ID" value="NZ_FNVT01000011.1"/>
</dbReference>
<evidence type="ECO:0000256" key="2">
    <source>
        <dbReference type="SAM" id="SignalP"/>
    </source>
</evidence>
<sequence length="450" mass="48579">MRRRSLTLSAMALSVVLLGTGLGTAADATTGDRVPDDQPLPGYTIDNPPLAPATVGGRPSRVVQGVHGHAAFDIEVPPRWNGSLLMWAHGYRGPTRVLTVDPPPYGLRQRLLDQGYAWASSSYYGNDYDVRAGVRSTRDLADHFRRVIGKPRRTFLAGVSMGGHVTVRSLEEYPGYYAAALPMCGVLGDHELFDFFIDYHLVAQDLADVPAFPFPADYLTSAVPKIKERLGLTGPEPANALGEQFRAIVVNQSGGERPGAQAAFAYWKDFLFELAGPDEGGTLAQEPGRVGTNLGTRYRPAVPVNVNVTVRRVPPVDAAARRTQRLTAVPVVSGRIDVPVLSLHNLGDNFVPFSMEQYYRADVSRHGRGGLLVQRAIRSVGHCEFSDAEVGAAWDDLVRWQRGGPRPAGDDVTDPATVANPVYGCRFTDPAAWPTGTRPLFAACPSPTGG</sequence>
<evidence type="ECO:0000313" key="4">
    <source>
        <dbReference type="Proteomes" id="UP000236732"/>
    </source>
</evidence>
<protein>
    <submittedName>
        <fullName evidence="3">Uncharacterized protein</fullName>
    </submittedName>
</protein>
<name>A0A1H6EJ23_9ACTN</name>
<evidence type="ECO:0000313" key="3">
    <source>
        <dbReference type="EMBL" id="SEG97878.1"/>
    </source>
</evidence>
<reference evidence="3 4" key="1">
    <citation type="submission" date="2016-10" db="EMBL/GenBank/DDBJ databases">
        <authorList>
            <person name="de Groot N.N."/>
        </authorList>
    </citation>
    <scope>NUCLEOTIDE SEQUENCE [LARGE SCALE GENOMIC DNA]</scope>
    <source>
        <strain evidence="3 4">CGMCC 4.7037</strain>
    </source>
</reference>
<dbReference type="AlphaFoldDB" id="A0A1H6EJ23"/>
<feature type="chain" id="PRO_5039231225" evidence="2">
    <location>
        <begin position="26"/>
        <end position="450"/>
    </location>
</feature>
<keyword evidence="4" id="KW-1185">Reference proteome</keyword>
<gene>
    <name evidence="3" type="ORF">SAMN05444920_111100</name>
</gene>